<gene>
    <name evidence="2" type="ORF">BCR44DRAFT_62184</name>
</gene>
<organism evidence="2 3">
    <name type="scientific">Catenaria anguillulae PL171</name>
    <dbReference type="NCBI Taxonomy" id="765915"/>
    <lineage>
        <taxon>Eukaryota</taxon>
        <taxon>Fungi</taxon>
        <taxon>Fungi incertae sedis</taxon>
        <taxon>Blastocladiomycota</taxon>
        <taxon>Blastocladiomycetes</taxon>
        <taxon>Blastocladiales</taxon>
        <taxon>Catenariaceae</taxon>
        <taxon>Catenaria</taxon>
    </lineage>
</organism>
<dbReference type="Proteomes" id="UP000193411">
    <property type="component" value="Unassembled WGS sequence"/>
</dbReference>
<feature type="transmembrane region" description="Helical" evidence="1">
    <location>
        <begin position="269"/>
        <end position="292"/>
    </location>
</feature>
<evidence type="ECO:0000256" key="1">
    <source>
        <dbReference type="SAM" id="Phobius"/>
    </source>
</evidence>
<keyword evidence="1" id="KW-0812">Transmembrane</keyword>
<keyword evidence="3" id="KW-1185">Reference proteome</keyword>
<evidence type="ECO:0000313" key="2">
    <source>
        <dbReference type="EMBL" id="ORZ32008.1"/>
    </source>
</evidence>
<accession>A0A1Y2HBQ3</accession>
<proteinExistence type="predicted"/>
<evidence type="ECO:0000313" key="3">
    <source>
        <dbReference type="Proteomes" id="UP000193411"/>
    </source>
</evidence>
<sequence>MLLKIPKKTATTLLTQAEEDLETFREVTELDGTDEHQTLHSRSGTSLFAWLSSGNKRAFKVKMLIASIAFAIGCLVCMMLGAPLMSTGLKGHIDWLVTSGNRRYEMQSWLVFSQEAFFADGSIASSRMLKSLRGNVRDIGLEHEKLETISATIYLLFPNSTIYPRNCTLAASCPAASDIPDVGFTRALATMSLEAEADLLTSVVNINCDHLALQFSSQGPATSTSPVDTSTRAYKTWLYGRAVAQDVIQRVQEVNALTLAQVHREVANLISMCVGMFVLTLAVFGAVGYVFYKVAVKRMLNRTEAIIGLMFLIGSEHMRDVPEVGKLIETGGLMLFMKSDDEEATSK</sequence>
<reference evidence="2 3" key="1">
    <citation type="submission" date="2016-07" db="EMBL/GenBank/DDBJ databases">
        <title>Pervasive Adenine N6-methylation of Active Genes in Fungi.</title>
        <authorList>
            <consortium name="DOE Joint Genome Institute"/>
            <person name="Mondo S.J."/>
            <person name="Dannebaum R.O."/>
            <person name="Kuo R.C."/>
            <person name="Labutti K."/>
            <person name="Haridas S."/>
            <person name="Kuo A."/>
            <person name="Salamov A."/>
            <person name="Ahrendt S.R."/>
            <person name="Lipzen A."/>
            <person name="Sullivan W."/>
            <person name="Andreopoulos W.B."/>
            <person name="Clum A."/>
            <person name="Lindquist E."/>
            <person name="Daum C."/>
            <person name="Ramamoorthy G.K."/>
            <person name="Gryganskyi A."/>
            <person name="Culley D."/>
            <person name="Magnuson J.K."/>
            <person name="James T.Y."/>
            <person name="O'Malley M.A."/>
            <person name="Stajich J.E."/>
            <person name="Spatafora J.W."/>
            <person name="Visel A."/>
            <person name="Grigoriev I.V."/>
        </authorList>
    </citation>
    <scope>NUCLEOTIDE SEQUENCE [LARGE SCALE GENOMIC DNA]</scope>
    <source>
        <strain evidence="2 3">PL171</strain>
    </source>
</reference>
<keyword evidence="1" id="KW-0472">Membrane</keyword>
<feature type="transmembrane region" description="Helical" evidence="1">
    <location>
        <begin position="63"/>
        <end position="85"/>
    </location>
</feature>
<keyword evidence="1" id="KW-1133">Transmembrane helix</keyword>
<dbReference type="EMBL" id="MCFL01000052">
    <property type="protein sequence ID" value="ORZ32008.1"/>
    <property type="molecule type" value="Genomic_DNA"/>
</dbReference>
<dbReference type="AlphaFoldDB" id="A0A1Y2HBQ3"/>
<dbReference type="OrthoDB" id="10602589at2759"/>
<name>A0A1Y2HBQ3_9FUNG</name>
<comment type="caution">
    <text evidence="2">The sequence shown here is derived from an EMBL/GenBank/DDBJ whole genome shotgun (WGS) entry which is preliminary data.</text>
</comment>
<protein>
    <submittedName>
        <fullName evidence="2">Uncharacterized protein</fullName>
    </submittedName>
</protein>